<feature type="transmembrane region" description="Helical" evidence="1">
    <location>
        <begin position="12"/>
        <end position="33"/>
    </location>
</feature>
<keyword evidence="1" id="KW-0472">Membrane</keyword>
<dbReference type="OrthoDB" id="5461404at2"/>
<dbReference type="EMBL" id="QAOM01000022">
    <property type="protein sequence ID" value="PTQ81421.1"/>
    <property type="molecule type" value="Genomic_DNA"/>
</dbReference>
<keyword evidence="1" id="KW-0812">Transmembrane</keyword>
<gene>
    <name evidence="3" type="ORF">C8U37_12218</name>
</gene>
<dbReference type="AlphaFoldDB" id="A0A2T5ICD6"/>
<name>A0A2T5ICD6_9LACT</name>
<dbReference type="RefSeq" id="WP_108033574.1">
    <property type="nucleotide sequence ID" value="NZ_QAOM01000022.1"/>
</dbReference>
<protein>
    <submittedName>
        <fullName evidence="3">Putative membrane protein</fullName>
    </submittedName>
</protein>
<organism evidence="3 4">
    <name type="scientific">Trichococcus patagoniensis</name>
    <dbReference type="NCBI Taxonomy" id="382641"/>
    <lineage>
        <taxon>Bacteria</taxon>
        <taxon>Bacillati</taxon>
        <taxon>Bacillota</taxon>
        <taxon>Bacilli</taxon>
        <taxon>Lactobacillales</taxon>
        <taxon>Carnobacteriaceae</taxon>
        <taxon>Trichococcus</taxon>
    </lineage>
</organism>
<evidence type="ECO:0000313" key="3">
    <source>
        <dbReference type="EMBL" id="PTQ81421.1"/>
    </source>
</evidence>
<dbReference type="InterPro" id="IPR018649">
    <property type="entry name" value="SHOCT"/>
</dbReference>
<evidence type="ECO:0000256" key="1">
    <source>
        <dbReference type="SAM" id="Phobius"/>
    </source>
</evidence>
<reference evidence="3 4" key="1">
    <citation type="submission" date="2018-04" db="EMBL/GenBank/DDBJ databases">
        <title>Genomic Encyclopedia of Archaeal and Bacterial Type Strains, Phase II (KMG-II): from individual species to whole genera.</title>
        <authorList>
            <person name="Goeker M."/>
        </authorList>
    </citation>
    <scope>NUCLEOTIDE SEQUENCE [LARGE SCALE GENOMIC DNA]</scope>
    <source>
        <strain evidence="3 4">DSM 18806</strain>
    </source>
</reference>
<evidence type="ECO:0000313" key="4">
    <source>
        <dbReference type="Proteomes" id="UP000244161"/>
    </source>
</evidence>
<accession>A0A2T5ICD6</accession>
<comment type="caution">
    <text evidence="3">The sequence shown here is derived from an EMBL/GenBank/DDBJ whole genome shotgun (WGS) entry which is preliminary data.</text>
</comment>
<keyword evidence="4" id="KW-1185">Reference proteome</keyword>
<feature type="domain" description="SHOCT" evidence="2">
    <location>
        <begin position="52"/>
        <end position="78"/>
    </location>
</feature>
<dbReference type="Pfam" id="PF09851">
    <property type="entry name" value="SHOCT"/>
    <property type="match status" value="1"/>
</dbReference>
<dbReference type="Proteomes" id="UP000244161">
    <property type="component" value="Unassembled WGS sequence"/>
</dbReference>
<proteinExistence type="predicted"/>
<evidence type="ECO:0000259" key="2">
    <source>
        <dbReference type="Pfam" id="PF09851"/>
    </source>
</evidence>
<keyword evidence="1" id="KW-1133">Transmembrane helix</keyword>
<sequence length="80" mass="9112">MMNYYGYNMMGGWGIFMMIILLVILIVIIVYVVMKLVQGGNNAGTTSNGRDEALEILNQRYAKGELSDEEYQQKKKILKS</sequence>